<dbReference type="PANTHER" id="PTHR47545:SF2">
    <property type="entry name" value="CC-ADDING TRNA NUCLEOTIDYLTRANSFERASE"/>
    <property type="match status" value="1"/>
</dbReference>
<dbReference type="PANTHER" id="PTHR47545">
    <property type="entry name" value="MULTIFUNCTIONAL CCA PROTEIN"/>
    <property type="match status" value="1"/>
</dbReference>
<dbReference type="RefSeq" id="WP_268041539.1">
    <property type="nucleotide sequence ID" value="NZ_JAPQER010000006.1"/>
</dbReference>
<evidence type="ECO:0000313" key="4">
    <source>
        <dbReference type="Proteomes" id="UP001078443"/>
    </source>
</evidence>
<sequence>MEYKKQLFYEFNEHLMKDKNPSEYFNKLIKEDQFPKIYPFNLLSDLIDTPQSTKHHPEGNVWNHTMMVVDIASEKKVLSEQPRVFMWAALLHDLGKAPTTKIRKGRITSYDHDKKGKILSVNFLKELTDEDEFINKVSFLVRWHMQILFVVKDLPFANIGEMVKEVSVSEVALLSLCDRLGRGNMTMDKYVEEQNNIKEFLHKCEEYVSRNNREYVDEKY</sequence>
<dbReference type="EMBL" id="JAPQER010000006">
    <property type="protein sequence ID" value="MCY6485214.1"/>
    <property type="molecule type" value="Genomic_DNA"/>
</dbReference>
<evidence type="ECO:0000256" key="1">
    <source>
        <dbReference type="ARBA" id="ARBA00022741"/>
    </source>
</evidence>
<dbReference type="Proteomes" id="UP001078443">
    <property type="component" value="Unassembled WGS sequence"/>
</dbReference>
<dbReference type="Gene3D" id="1.10.3090.10">
    <property type="entry name" value="cca-adding enzyme, domain 2"/>
    <property type="match status" value="1"/>
</dbReference>
<organism evidence="3 4">
    <name type="scientific">Clostridium aestuarii</name>
    <dbReference type="NCBI Taxonomy" id="338193"/>
    <lineage>
        <taxon>Bacteria</taxon>
        <taxon>Bacillati</taxon>
        <taxon>Bacillota</taxon>
        <taxon>Clostridia</taxon>
        <taxon>Eubacteriales</taxon>
        <taxon>Clostridiaceae</taxon>
        <taxon>Clostridium</taxon>
    </lineage>
</organism>
<dbReference type="InterPro" id="IPR006674">
    <property type="entry name" value="HD_domain"/>
</dbReference>
<dbReference type="InterPro" id="IPR003607">
    <property type="entry name" value="HD/PDEase_dom"/>
</dbReference>
<proteinExistence type="predicted"/>
<dbReference type="InterPro" id="IPR006675">
    <property type="entry name" value="HDIG_dom"/>
</dbReference>
<dbReference type="NCBIfam" id="TIGR00277">
    <property type="entry name" value="HDIG"/>
    <property type="match status" value="1"/>
</dbReference>
<protein>
    <submittedName>
        <fullName evidence="3">HDIG domain-containing protein</fullName>
    </submittedName>
</protein>
<dbReference type="InterPro" id="IPR050124">
    <property type="entry name" value="tRNA_CCA-adding_enzyme"/>
</dbReference>
<evidence type="ECO:0000259" key="2">
    <source>
        <dbReference type="Pfam" id="PF01966"/>
    </source>
</evidence>
<name>A0ABT4D1W0_9CLOT</name>
<keyword evidence="4" id="KW-1185">Reference proteome</keyword>
<comment type="caution">
    <text evidence="3">The sequence shown here is derived from an EMBL/GenBank/DDBJ whole genome shotgun (WGS) entry which is preliminary data.</text>
</comment>
<feature type="domain" description="HD" evidence="2">
    <location>
        <begin position="61"/>
        <end position="146"/>
    </location>
</feature>
<accession>A0ABT4D1W0</accession>
<dbReference type="Pfam" id="PF01966">
    <property type="entry name" value="HD"/>
    <property type="match status" value="1"/>
</dbReference>
<keyword evidence="1" id="KW-0547">Nucleotide-binding</keyword>
<gene>
    <name evidence="3" type="ORF">OW763_12780</name>
</gene>
<evidence type="ECO:0000313" key="3">
    <source>
        <dbReference type="EMBL" id="MCY6485214.1"/>
    </source>
</evidence>
<dbReference type="SUPFAM" id="SSF109604">
    <property type="entry name" value="HD-domain/PDEase-like"/>
    <property type="match status" value="1"/>
</dbReference>
<reference evidence="3" key="1">
    <citation type="submission" date="2022-12" db="EMBL/GenBank/DDBJ databases">
        <authorList>
            <person name="Wang J."/>
        </authorList>
    </citation>
    <scope>NUCLEOTIDE SEQUENCE</scope>
    <source>
        <strain evidence="3">HY-45-18</strain>
    </source>
</reference>
<dbReference type="CDD" id="cd00077">
    <property type="entry name" value="HDc"/>
    <property type="match status" value="1"/>
</dbReference>